<evidence type="ECO:0000313" key="4">
    <source>
        <dbReference type="Proteomes" id="UP000233256"/>
    </source>
</evidence>
<organism evidence="3 4">
    <name type="scientific">Candidatus Wallbacteria bacterium HGW-Wallbacteria-1</name>
    <dbReference type="NCBI Taxonomy" id="2013854"/>
    <lineage>
        <taxon>Bacteria</taxon>
        <taxon>Candidatus Walliibacteriota</taxon>
    </lineage>
</organism>
<dbReference type="PANTHER" id="PTHR43155">
    <property type="entry name" value="CYCLIC DI-GMP PHOSPHODIESTERASE PA4108-RELATED"/>
    <property type="match status" value="1"/>
</dbReference>
<dbReference type="CDD" id="cd00077">
    <property type="entry name" value="HDc"/>
    <property type="match status" value="1"/>
</dbReference>
<dbReference type="SMART" id="SM00065">
    <property type="entry name" value="GAF"/>
    <property type="match status" value="1"/>
</dbReference>
<reference evidence="3 4" key="1">
    <citation type="journal article" date="2017" name="ISME J.">
        <title>Potential for microbial H2 and metal transformations associated with novel bacteria and archaea in deep terrestrial subsurface sediments.</title>
        <authorList>
            <person name="Hernsdorf A.W."/>
            <person name="Amano Y."/>
            <person name="Miyakawa K."/>
            <person name="Ise K."/>
            <person name="Suzuki Y."/>
            <person name="Anantharaman K."/>
            <person name="Probst A."/>
            <person name="Burstein D."/>
            <person name="Thomas B.C."/>
            <person name="Banfield J.F."/>
        </authorList>
    </citation>
    <scope>NUCLEOTIDE SEQUENCE [LARGE SCALE GENOMIC DNA]</scope>
    <source>
        <strain evidence="3">HGW-Wallbacteria-1</strain>
    </source>
</reference>
<gene>
    <name evidence="3" type="ORF">CVV64_07570</name>
</gene>
<dbReference type="SUPFAM" id="SSF55781">
    <property type="entry name" value="GAF domain-like"/>
    <property type="match status" value="1"/>
</dbReference>
<comment type="caution">
    <text evidence="3">The sequence shown here is derived from an EMBL/GenBank/DDBJ whole genome shotgun (WGS) entry which is preliminary data.</text>
</comment>
<dbReference type="InterPro" id="IPR029016">
    <property type="entry name" value="GAF-like_dom_sf"/>
</dbReference>
<evidence type="ECO:0000259" key="2">
    <source>
        <dbReference type="PROSITE" id="PS51832"/>
    </source>
</evidence>
<dbReference type="Gene3D" id="1.10.3210.10">
    <property type="entry name" value="Hypothetical protein af1432"/>
    <property type="match status" value="1"/>
</dbReference>
<dbReference type="InterPro" id="IPR037522">
    <property type="entry name" value="HD_GYP_dom"/>
</dbReference>
<dbReference type="SUPFAM" id="SSF109604">
    <property type="entry name" value="HD-domain/PDEase-like"/>
    <property type="match status" value="1"/>
</dbReference>
<dbReference type="InterPro" id="IPR009875">
    <property type="entry name" value="PilZ_domain"/>
</dbReference>
<feature type="domain" description="HD-GYP" evidence="2">
    <location>
        <begin position="198"/>
        <end position="397"/>
    </location>
</feature>
<evidence type="ECO:0000259" key="1">
    <source>
        <dbReference type="PROSITE" id="PS51831"/>
    </source>
</evidence>
<dbReference type="SMART" id="SM00471">
    <property type="entry name" value="HDc"/>
    <property type="match status" value="1"/>
</dbReference>
<dbReference type="InterPro" id="IPR006674">
    <property type="entry name" value="HD_domain"/>
</dbReference>
<dbReference type="Gene3D" id="3.30.450.40">
    <property type="match status" value="1"/>
</dbReference>
<evidence type="ECO:0000313" key="3">
    <source>
        <dbReference type="EMBL" id="PKK90728.1"/>
    </source>
</evidence>
<dbReference type="Gene3D" id="2.40.10.220">
    <property type="entry name" value="predicted glycosyltransferase like domains"/>
    <property type="match status" value="1"/>
</dbReference>
<dbReference type="PANTHER" id="PTHR43155:SF2">
    <property type="entry name" value="CYCLIC DI-GMP PHOSPHODIESTERASE PA4108"/>
    <property type="match status" value="1"/>
</dbReference>
<dbReference type="InterPro" id="IPR003018">
    <property type="entry name" value="GAF"/>
</dbReference>
<dbReference type="PROSITE" id="PS51831">
    <property type="entry name" value="HD"/>
    <property type="match status" value="1"/>
</dbReference>
<dbReference type="AlphaFoldDB" id="A0A2N1PQV6"/>
<dbReference type="PROSITE" id="PS51832">
    <property type="entry name" value="HD_GYP"/>
    <property type="match status" value="1"/>
</dbReference>
<sequence length="519" mass="57884">MYHGNGPNQICTCARKKKEMSAAVKVNGVTIEKKLADLTLILEISKAMSAQRDLDTLLEMIIANTTKVMDADRSSLFLVDQDTNELWSRIAQGAEISEIRFPVGVGIAGHVAKTGETINIKEAYEDPRFNKEVDKKTGYRTKTILCMPMINHEGKVIGVIQVLNKINGIFTDYDEELLSAFCSNAAVAVENAELYKEKDSLFKSLIKTLAATIDARDPVTAGHSQRVALYTVNIARSLGFSEDDIKAMDVAATLHDVGKVGVRDEVLLKPGRLTFEEYQKIQLHATYTKEILEQIHFARDLKKVPYIASCHHERMDGKGYPNKLRGHEISMAAKILAVVDVFDALTAYDRPYKSAMPLQKALSILNEGKGTQFDPEVVDVFVMNHLYNIERREFTRIGMGVEMQYSVVAEDNSGLRVDQTIDVSGAGLRFTTKQFIPRGKYLKMTIQLPGKPIDVIGRVVSIKKNPIQENYDVCVEFVNLTKRTKETLADHLVDLSDEIAQASIEDESGPKLSDDVHKN</sequence>
<protein>
    <submittedName>
        <fullName evidence="3">Uncharacterized protein</fullName>
    </submittedName>
</protein>
<feature type="domain" description="HD" evidence="1">
    <location>
        <begin position="220"/>
        <end position="345"/>
    </location>
</feature>
<dbReference type="Pfam" id="PF13487">
    <property type="entry name" value="HD_5"/>
    <property type="match status" value="1"/>
</dbReference>
<dbReference type="EMBL" id="PGXC01000004">
    <property type="protein sequence ID" value="PKK90728.1"/>
    <property type="molecule type" value="Genomic_DNA"/>
</dbReference>
<accession>A0A2N1PQV6</accession>
<dbReference type="Pfam" id="PF01590">
    <property type="entry name" value="GAF"/>
    <property type="match status" value="1"/>
</dbReference>
<dbReference type="InterPro" id="IPR003607">
    <property type="entry name" value="HD/PDEase_dom"/>
</dbReference>
<proteinExistence type="predicted"/>
<name>A0A2N1PQV6_9BACT</name>
<dbReference type="Pfam" id="PF07238">
    <property type="entry name" value="PilZ"/>
    <property type="match status" value="1"/>
</dbReference>
<dbReference type="GO" id="GO:0035438">
    <property type="term" value="F:cyclic-di-GMP binding"/>
    <property type="evidence" value="ECO:0007669"/>
    <property type="project" value="InterPro"/>
</dbReference>
<dbReference type="Proteomes" id="UP000233256">
    <property type="component" value="Unassembled WGS sequence"/>
</dbReference>